<sequence length="1463" mass="161897">MTGRSWEGVPNLLSRLEDMELRLLAWGVVDGFLSQSEVESAIEAQLDLDAEDLSAELATAEEYLEHLLSEGLLHRLPETTRKYRTRLGETMRLLRHLRQLFPQRDTSLPGWWRHSRTLVADYRIKVGPRRYPRRRISPAEAIDEFIHLPGWTALQADVFKRLVGDNNLAGFQVHATASILSALKSPQLTARIVTAGTGSGKTLAFYIPALLDIAATALEKRTGPHTLALYPRNELLRDQAREALRVVTDLGPLGLGPSGRPARIGLLYGQTPRDRDLDSDRDWRAWKRRSNGWAAPYFQCTTEDCRGSLVWSDLDRTAGREQLGCTACDFTTLPGTIALTRESMAKNPPDILFSSTEMLSQQSTNAMLARLLGWKGPNGTRMVLLDEVHTYTGVNGAQVGLMLRRWRYANRQWGVDSPVLVGLSATLRDAGDFFAALTGAERPHVEVIAPRADDLVPISREYGIVLRGDPISGSPLLSTTIQTAMLLGRMLDNDPGIYGSVSFAFTDDLDVINRLYDNLRDAEGAQPRGRMAGEVLADLRSPAEPQAGARYADGQSWDLPYRLQRMNRPLHVARTSSQDAGVDNSADVIVATSSLEVGFNDPRVGAVIQHKAPRDLSSFLQRRGRAGRRLEMRPLTVVVLSDYGRDRIAYQTYEKLLDPEIDARSLPINNRFVVKMQATHSLLDWVARKTSADVRSVLSPPWNGTPHVRTSQVVSVLRAVLSENQTQLELAEHLRRSLALPQDEVTAAMWEEPRSLMLSVVPTALRRLETNWRSLPDDIDPGGQERKPLPEFMSDTLFASLNTPDVRFELPSNFGAEPPRMPISQALREAVPGRVSRRFGHAHASLSTWLPVPANGNELPLTDVIAAGHGLGTWTTSAGESYTVVRPLALRLVSPPADITDTSKAMPLWKSAFEYADDALHHVDVPAPSIWASLVSTCAFALHVGGGALKVRRMTVGSDGELTHQAGHRTPVHVRYVHDGMPAAIGFELEVDGMIISGRLPEGGPSFLRDFTSSPPWRTLAFRRRVLEDERLDDLANVFQREWLSDVYLDAFVSRGLGGDRVEDIPDQLAGGSWAANLPEFLAVAYRAEGQHEDESRMQRTLTELATDTTVRAVIEEHGRLLGVDDLRNDTDDLLDRVFLDTLANAVLAAASETLTDAGEADLACDVDFDTVTRRYRILLSETAVGGLGLLESLHREYEQDPRRFWDAVARACSPTDAEEVDESMRQALSKMVTPGTPFSTEVTTFRNAEGVAAMDSALQRIRDIWTESDGPPNHLLVSTFAARFMRPGSSPAIDRVVCNLVTAWVDSESRLGVEIDARTIAYQASEGTLGFDLNSLSVDSAFSMLWLRGAQARSQRLDHWHPYRQNVVVERLVLNEAVHDGASAIDVTNPGWIDDYAQAIGKDARVQLTAPYPRRRDLARALREATVKPIERGGLRVFGRVRAITQRSGSMTATLSLAEELQ</sequence>
<dbReference type="PANTHER" id="PTHR47962:SF5">
    <property type="entry name" value="ATP-DEPENDENT HELICASE LHR-RELATED"/>
    <property type="match status" value="1"/>
</dbReference>
<name>A0ABT4MZ02_GORRU</name>
<feature type="domain" description="Helicase ATP-binding" evidence="3">
    <location>
        <begin position="182"/>
        <end position="445"/>
    </location>
</feature>
<dbReference type="Gene3D" id="3.40.50.300">
    <property type="entry name" value="P-loop containing nucleotide triphosphate hydrolases"/>
    <property type="match status" value="3"/>
</dbReference>
<keyword evidence="1" id="KW-0547">Nucleotide-binding</keyword>
<dbReference type="Pfam" id="PF00271">
    <property type="entry name" value="Helicase_C"/>
    <property type="match status" value="1"/>
</dbReference>
<evidence type="ECO:0000313" key="6">
    <source>
        <dbReference type="Proteomes" id="UP001067235"/>
    </source>
</evidence>
<keyword evidence="2" id="KW-0067">ATP-binding</keyword>
<dbReference type="NCBIfam" id="NF041067">
    <property type="entry name" value="DpdJ"/>
    <property type="match status" value="1"/>
</dbReference>
<dbReference type="Proteomes" id="UP001067235">
    <property type="component" value="Unassembled WGS sequence"/>
</dbReference>
<gene>
    <name evidence="5" type="primary">dpdJ</name>
    <name evidence="5" type="ORF">O4213_19750</name>
</gene>
<dbReference type="InterPro" id="IPR014001">
    <property type="entry name" value="Helicase_ATP-bd"/>
</dbReference>
<reference evidence="5" key="1">
    <citation type="submission" date="2022-12" db="EMBL/GenBank/DDBJ databases">
        <authorList>
            <person name="Krivoruchko A.V."/>
            <person name="Elkin A."/>
        </authorList>
    </citation>
    <scope>NUCLEOTIDE SEQUENCE</scope>
    <source>
        <strain evidence="5">IEGM 1388</strain>
    </source>
</reference>
<dbReference type="InterPro" id="IPR052511">
    <property type="entry name" value="ATP-dep_Helicase"/>
</dbReference>
<dbReference type="PROSITE" id="PS51192">
    <property type="entry name" value="HELICASE_ATP_BIND_1"/>
    <property type="match status" value="1"/>
</dbReference>
<keyword evidence="6" id="KW-1185">Reference proteome</keyword>
<evidence type="ECO:0000256" key="1">
    <source>
        <dbReference type="ARBA" id="ARBA00022741"/>
    </source>
</evidence>
<dbReference type="InterPro" id="IPR027417">
    <property type="entry name" value="P-loop_NTPase"/>
</dbReference>
<evidence type="ECO:0000256" key="2">
    <source>
        <dbReference type="ARBA" id="ARBA00022840"/>
    </source>
</evidence>
<evidence type="ECO:0000259" key="3">
    <source>
        <dbReference type="PROSITE" id="PS51192"/>
    </source>
</evidence>
<dbReference type="SMART" id="SM00487">
    <property type="entry name" value="DEXDc"/>
    <property type="match status" value="1"/>
</dbReference>
<dbReference type="SMART" id="SM00490">
    <property type="entry name" value="HELICc"/>
    <property type="match status" value="1"/>
</dbReference>
<dbReference type="RefSeq" id="WP_301573024.1">
    <property type="nucleotide sequence ID" value="NZ_JAPWIE010000006.1"/>
</dbReference>
<dbReference type="SUPFAM" id="SSF52540">
    <property type="entry name" value="P-loop containing nucleoside triphosphate hydrolases"/>
    <property type="match status" value="1"/>
</dbReference>
<comment type="caution">
    <text evidence="5">The sequence shown here is derived from an EMBL/GenBank/DDBJ whole genome shotgun (WGS) entry which is preliminary data.</text>
</comment>
<dbReference type="Pfam" id="PF00270">
    <property type="entry name" value="DEAD"/>
    <property type="match status" value="1"/>
</dbReference>
<accession>A0ABT4MZ02</accession>
<dbReference type="EMBL" id="JAPWIE010000006">
    <property type="protein sequence ID" value="MCZ4552238.1"/>
    <property type="molecule type" value="Genomic_DNA"/>
</dbReference>
<evidence type="ECO:0000259" key="4">
    <source>
        <dbReference type="PROSITE" id="PS51194"/>
    </source>
</evidence>
<feature type="domain" description="Helicase C-terminal" evidence="4">
    <location>
        <begin position="511"/>
        <end position="674"/>
    </location>
</feature>
<dbReference type="PROSITE" id="PS51194">
    <property type="entry name" value="HELICASE_CTER"/>
    <property type="match status" value="1"/>
</dbReference>
<organism evidence="5 6">
    <name type="scientific">Gordonia rubripertincta</name>
    <name type="common">Rhodococcus corallinus</name>
    <dbReference type="NCBI Taxonomy" id="36822"/>
    <lineage>
        <taxon>Bacteria</taxon>
        <taxon>Bacillati</taxon>
        <taxon>Actinomycetota</taxon>
        <taxon>Actinomycetes</taxon>
        <taxon>Mycobacteriales</taxon>
        <taxon>Gordoniaceae</taxon>
        <taxon>Gordonia</taxon>
    </lineage>
</organism>
<dbReference type="InterPro" id="IPR011545">
    <property type="entry name" value="DEAD/DEAH_box_helicase_dom"/>
</dbReference>
<evidence type="ECO:0000313" key="5">
    <source>
        <dbReference type="EMBL" id="MCZ4552238.1"/>
    </source>
</evidence>
<protein>
    <submittedName>
        <fullName evidence="5">Protein DpdJ</fullName>
    </submittedName>
</protein>
<dbReference type="PANTHER" id="PTHR47962">
    <property type="entry name" value="ATP-DEPENDENT HELICASE LHR-RELATED-RELATED"/>
    <property type="match status" value="1"/>
</dbReference>
<dbReference type="InterPro" id="IPR001650">
    <property type="entry name" value="Helicase_C-like"/>
</dbReference>
<proteinExistence type="predicted"/>